<dbReference type="InterPro" id="IPR042070">
    <property type="entry name" value="PucR_C-HTH_sf"/>
</dbReference>
<dbReference type="OrthoDB" id="212459at2"/>
<protein>
    <submittedName>
        <fullName evidence="5">Carbohydrate diacid regulator</fullName>
    </submittedName>
</protein>
<feature type="domain" description="PucR C-terminal helix-turn-helix" evidence="3">
    <location>
        <begin position="318"/>
        <end position="370"/>
    </location>
</feature>
<name>A0A1T4P4J7_9FIRM</name>
<dbReference type="Gene3D" id="1.10.10.2840">
    <property type="entry name" value="PucR C-terminal helix-turn-helix domain"/>
    <property type="match status" value="1"/>
</dbReference>
<dbReference type="RefSeq" id="WP_087679275.1">
    <property type="nucleotide sequence ID" value="NZ_FUWV01000014.1"/>
</dbReference>
<evidence type="ECO:0000259" key="2">
    <source>
        <dbReference type="Pfam" id="PF05651"/>
    </source>
</evidence>
<sequence>MSNNIYISEKYLENILYDMKEIVEQDLIFMNPKGEIIACTDPDRLGTVHYGGKKVAKTGKDLVIYSDTEFKGAKKGINMPVRLNNTIIGVIGITGNSNEVEKYVKIIKRLTEILVKEGYNKDLEKNEIEKDRIIMDSLLFNDMELEESHVIKYENLFNIRDNIPRRIIVATIAGHEKKRILNKDKVYRLFRMLLKREQTVISLSGNNIIIMVENMSNNEINQMIDNIKTEVRRQTNLHLKFGIGDVQTELVHLKKSYMKASDALKWSILVTKKEVTYYDDMDIEILLNNIPIRYIYEYISKILGDLEPSEYREYTKIIELYEKYNGSIKKISEELFIHKNTLQYKINKLFKITGYDMRKLHDFTVLRTAFILKKFYKMNNDYILHRTEN</sequence>
<dbReference type="AlphaFoldDB" id="A0A1T4P4J7"/>
<reference evidence="5 6" key="1">
    <citation type="submission" date="2017-02" db="EMBL/GenBank/DDBJ databases">
        <authorList>
            <person name="Peterson S.W."/>
        </authorList>
    </citation>
    <scope>NUCLEOTIDE SEQUENCE [LARGE SCALE GENOMIC DNA]</scope>
    <source>
        <strain evidence="5 6">DSM 15102</strain>
    </source>
</reference>
<dbReference type="Proteomes" id="UP000196365">
    <property type="component" value="Unassembled WGS sequence"/>
</dbReference>
<feature type="domain" description="Putative sugar diacid recognition" evidence="2">
    <location>
        <begin position="11"/>
        <end position="131"/>
    </location>
</feature>
<dbReference type="EMBL" id="FUWV01000014">
    <property type="protein sequence ID" value="SJZ86247.1"/>
    <property type="molecule type" value="Genomic_DNA"/>
</dbReference>
<dbReference type="Pfam" id="PF13556">
    <property type="entry name" value="HTH_30"/>
    <property type="match status" value="1"/>
</dbReference>
<dbReference type="Pfam" id="PF05651">
    <property type="entry name" value="Diacid_rec"/>
    <property type="match status" value="1"/>
</dbReference>
<evidence type="ECO:0000259" key="4">
    <source>
        <dbReference type="Pfam" id="PF17853"/>
    </source>
</evidence>
<feature type="domain" description="CdaR GGDEF-like" evidence="4">
    <location>
        <begin position="148"/>
        <end position="265"/>
    </location>
</feature>
<accession>A0A1T4P4J7</accession>
<proteinExistence type="inferred from homology"/>
<comment type="similarity">
    <text evidence="1">Belongs to the CdaR family.</text>
</comment>
<dbReference type="InterPro" id="IPR041522">
    <property type="entry name" value="CdaR_GGDEF"/>
</dbReference>
<gene>
    <name evidence="5" type="ORF">SAMN02745973_01920</name>
</gene>
<dbReference type="PANTHER" id="PTHR33744">
    <property type="entry name" value="CARBOHYDRATE DIACID REGULATOR"/>
    <property type="match status" value="1"/>
</dbReference>
<dbReference type="PANTHER" id="PTHR33744:SF16">
    <property type="entry name" value="CARBOHYDRATE DIACID REGULATOR"/>
    <property type="match status" value="1"/>
</dbReference>
<evidence type="ECO:0000313" key="5">
    <source>
        <dbReference type="EMBL" id="SJZ86247.1"/>
    </source>
</evidence>
<dbReference type="InterPro" id="IPR025736">
    <property type="entry name" value="PucR_C-HTH_dom"/>
</dbReference>
<evidence type="ECO:0000256" key="1">
    <source>
        <dbReference type="ARBA" id="ARBA00006754"/>
    </source>
</evidence>
<dbReference type="InterPro" id="IPR051448">
    <property type="entry name" value="CdaR-like_regulators"/>
</dbReference>
<evidence type="ECO:0000313" key="6">
    <source>
        <dbReference type="Proteomes" id="UP000196365"/>
    </source>
</evidence>
<dbReference type="InterPro" id="IPR008599">
    <property type="entry name" value="Diacid_rec"/>
</dbReference>
<keyword evidence="6" id="KW-1185">Reference proteome</keyword>
<evidence type="ECO:0000259" key="3">
    <source>
        <dbReference type="Pfam" id="PF13556"/>
    </source>
</evidence>
<organism evidence="5 6">
    <name type="scientific">Garciella nitratireducens DSM 15102</name>
    <dbReference type="NCBI Taxonomy" id="1121911"/>
    <lineage>
        <taxon>Bacteria</taxon>
        <taxon>Bacillati</taxon>
        <taxon>Bacillota</taxon>
        <taxon>Clostridia</taxon>
        <taxon>Eubacteriales</taxon>
        <taxon>Eubacteriaceae</taxon>
        <taxon>Garciella</taxon>
    </lineage>
</organism>
<dbReference type="Pfam" id="PF17853">
    <property type="entry name" value="GGDEF_2"/>
    <property type="match status" value="1"/>
</dbReference>